<dbReference type="EMBL" id="ABJB010879729">
    <property type="status" value="NOT_ANNOTATED_CDS"/>
    <property type="molecule type" value="Genomic_DNA"/>
</dbReference>
<dbReference type="VEuPathDB" id="VectorBase:ISCI015835"/>
<feature type="compositionally biased region" description="Polar residues" evidence="1">
    <location>
        <begin position="225"/>
        <end position="234"/>
    </location>
</feature>
<evidence type="ECO:0000313" key="5">
    <source>
        <dbReference type="EnsemblMetazoa" id="ISCW015835-PA"/>
    </source>
</evidence>
<feature type="chain" id="PRO_5010825753" evidence="3">
    <location>
        <begin position="21"/>
        <end position="303"/>
    </location>
</feature>
<dbReference type="HOGENOM" id="CLU_919140_0_0_1"/>
<protein>
    <submittedName>
        <fullName evidence="4 5">Merozoite surface protein, putative</fullName>
    </submittedName>
</protein>
<feature type="compositionally biased region" description="Polar residues" evidence="1">
    <location>
        <begin position="195"/>
        <end position="211"/>
    </location>
</feature>
<keyword evidence="2" id="KW-0812">Transmembrane</keyword>
<dbReference type="EMBL" id="ABJB010600741">
    <property type="status" value="NOT_ANNOTATED_CDS"/>
    <property type="molecule type" value="Genomic_DNA"/>
</dbReference>
<feature type="region of interest" description="Disordered" evidence="1">
    <location>
        <begin position="102"/>
        <end position="256"/>
    </location>
</feature>
<gene>
    <name evidence="5" type="primary">8053524</name>
    <name evidence="4" type="ORF">IscW_ISCW015835</name>
</gene>
<evidence type="ECO:0000256" key="1">
    <source>
        <dbReference type="SAM" id="MobiDB-lite"/>
    </source>
</evidence>
<keyword evidence="6" id="KW-1185">Reference proteome</keyword>
<evidence type="ECO:0000256" key="3">
    <source>
        <dbReference type="SAM" id="SignalP"/>
    </source>
</evidence>
<organism>
    <name type="scientific">Ixodes scapularis</name>
    <name type="common">Black-legged tick</name>
    <name type="synonym">Deer tick</name>
    <dbReference type="NCBI Taxonomy" id="6945"/>
    <lineage>
        <taxon>Eukaryota</taxon>
        <taxon>Metazoa</taxon>
        <taxon>Ecdysozoa</taxon>
        <taxon>Arthropoda</taxon>
        <taxon>Chelicerata</taxon>
        <taxon>Arachnida</taxon>
        <taxon>Acari</taxon>
        <taxon>Parasitiformes</taxon>
        <taxon>Ixodida</taxon>
        <taxon>Ixodoidea</taxon>
        <taxon>Ixodidae</taxon>
        <taxon>Ixodinae</taxon>
        <taxon>Ixodes</taxon>
    </lineage>
</organism>
<feature type="compositionally biased region" description="Polar residues" evidence="1">
    <location>
        <begin position="242"/>
        <end position="254"/>
    </location>
</feature>
<dbReference type="PaxDb" id="6945-B7P1H1"/>
<evidence type="ECO:0000256" key="2">
    <source>
        <dbReference type="SAM" id="Phobius"/>
    </source>
</evidence>
<dbReference type="EMBL" id="ABJB010773254">
    <property type="status" value="NOT_ANNOTATED_CDS"/>
    <property type="molecule type" value="Genomic_DNA"/>
</dbReference>
<evidence type="ECO:0000313" key="4">
    <source>
        <dbReference type="EMBL" id="EEC00443.1"/>
    </source>
</evidence>
<dbReference type="EnsemblMetazoa" id="ISCW015835-RA">
    <property type="protein sequence ID" value="ISCW015835-PA"/>
    <property type="gene ID" value="ISCW015835"/>
</dbReference>
<reference evidence="4 6" key="1">
    <citation type="submission" date="2008-03" db="EMBL/GenBank/DDBJ databases">
        <title>Annotation of Ixodes scapularis.</title>
        <authorList>
            <consortium name="Ixodes scapularis Genome Project Consortium"/>
            <person name="Caler E."/>
            <person name="Hannick L.I."/>
            <person name="Bidwell S."/>
            <person name="Joardar V."/>
            <person name="Thiagarajan M."/>
            <person name="Amedeo P."/>
            <person name="Galinsky K.J."/>
            <person name="Schobel S."/>
            <person name="Inman J."/>
            <person name="Hostetler J."/>
            <person name="Miller J."/>
            <person name="Hammond M."/>
            <person name="Megy K."/>
            <person name="Lawson D."/>
            <person name="Kodira C."/>
            <person name="Sutton G."/>
            <person name="Meyer J."/>
            <person name="Hill C.A."/>
            <person name="Birren B."/>
            <person name="Nene V."/>
            <person name="Collins F."/>
            <person name="Alarcon-Chaidez F."/>
            <person name="Wikel S."/>
            <person name="Strausberg R."/>
        </authorList>
    </citation>
    <scope>NUCLEOTIDE SEQUENCE [LARGE SCALE GENOMIC DNA]</scope>
    <source>
        <strain evidence="6">Wikel</strain>
        <strain evidence="4">Wikel colony</strain>
    </source>
</reference>
<feature type="compositionally biased region" description="Low complexity" evidence="1">
    <location>
        <begin position="179"/>
        <end position="190"/>
    </location>
</feature>
<reference evidence="5" key="2">
    <citation type="submission" date="2020-05" db="UniProtKB">
        <authorList>
            <consortium name="EnsemblMetazoa"/>
        </authorList>
    </citation>
    <scope>IDENTIFICATION</scope>
    <source>
        <strain evidence="5">wikel</strain>
    </source>
</reference>
<keyword evidence="2" id="KW-1133">Transmembrane helix</keyword>
<dbReference type="VEuPathDB" id="VectorBase:ISCP_018262"/>
<feature type="transmembrane region" description="Helical" evidence="2">
    <location>
        <begin position="272"/>
        <end position="291"/>
    </location>
</feature>
<evidence type="ECO:0000313" key="6">
    <source>
        <dbReference type="Proteomes" id="UP000001555"/>
    </source>
</evidence>
<dbReference type="EMBL" id="DS616883">
    <property type="protein sequence ID" value="EEC00443.1"/>
    <property type="molecule type" value="Genomic_DNA"/>
</dbReference>
<dbReference type="EMBL" id="ABJB010072342">
    <property type="status" value="NOT_ANNOTATED_CDS"/>
    <property type="molecule type" value="Genomic_DNA"/>
</dbReference>
<name>B7P1H1_IXOSC</name>
<keyword evidence="2" id="KW-0472">Membrane</keyword>
<dbReference type="EMBL" id="ABJB010992252">
    <property type="status" value="NOT_ANNOTATED_CDS"/>
    <property type="molecule type" value="Genomic_DNA"/>
</dbReference>
<dbReference type="EMBL" id="ABJB010026424">
    <property type="status" value="NOT_ANNOTATED_CDS"/>
    <property type="molecule type" value="Genomic_DNA"/>
</dbReference>
<dbReference type="EMBL" id="ABJB010542166">
    <property type="status" value="NOT_ANNOTATED_CDS"/>
    <property type="molecule type" value="Genomic_DNA"/>
</dbReference>
<feature type="compositionally biased region" description="Low complexity" evidence="1">
    <location>
        <begin position="110"/>
        <end position="135"/>
    </location>
</feature>
<keyword evidence="4" id="KW-0477">Merozoite</keyword>
<keyword evidence="3" id="KW-0732">Signal</keyword>
<dbReference type="OrthoDB" id="10614574at2759"/>
<feature type="compositionally biased region" description="Polar residues" evidence="1">
    <location>
        <begin position="149"/>
        <end position="167"/>
    </location>
</feature>
<dbReference type="Proteomes" id="UP000001555">
    <property type="component" value="Unassembled WGS sequence"/>
</dbReference>
<feature type="signal peptide" evidence="3">
    <location>
        <begin position="1"/>
        <end position="20"/>
    </location>
</feature>
<proteinExistence type="predicted"/>
<dbReference type="EMBL" id="ABJB010557872">
    <property type="status" value="NOT_ANNOTATED_CDS"/>
    <property type="molecule type" value="Genomic_DNA"/>
</dbReference>
<accession>B7P1H1</accession>
<dbReference type="VEuPathDB" id="VectorBase:ISCW015835"/>
<dbReference type="EMBL" id="ABJB010668538">
    <property type="status" value="NOT_ANNOTATED_CDS"/>
    <property type="molecule type" value="Genomic_DNA"/>
</dbReference>
<dbReference type="InParanoid" id="B7P1H1"/>
<dbReference type="AlphaFoldDB" id="B7P1H1"/>
<sequence length="303" mass="32607">MHFVVPVIFCFCAQVCITSAALNSDDAARQLFRKGNERKVHQESLPQQEESFFYSTSGSMKHEPAQVENQRIIREKRTPRRVLGCPGNQYYDANLGRCMTNDDEVTTEDSQPPRSNTPSTTTTETSQQASFSETQPSGQRTVIGPSPSTPLATIETTKQSPTTTESRSATTEDTEHSEATSSSTPSSTGKEASRPFSTSGKPAIKSTTISPAPSEAAGRVDQSDKGTSPTNALSNDPEDIHQMTTTPAEHNGTSIEPGAEELITDKRGVSPMVVFFGALLCSIVVTALIVASSYKLRLCAKHG</sequence>